<keyword evidence="4" id="KW-0479">Metal-binding</keyword>
<evidence type="ECO:0000256" key="1">
    <source>
        <dbReference type="ARBA" id="ARBA00000553"/>
    </source>
</evidence>
<reference evidence="12" key="1">
    <citation type="journal article" date="2019" name="Int. J. Syst. Evol. Microbiol.">
        <title>The Global Catalogue of Microorganisms (GCM) 10K type strain sequencing project: providing services to taxonomists for standard genome sequencing and annotation.</title>
        <authorList>
            <consortium name="The Broad Institute Genomics Platform"/>
            <consortium name="The Broad Institute Genome Sequencing Center for Infectious Disease"/>
            <person name="Wu L."/>
            <person name="Ma J."/>
        </authorList>
    </citation>
    <scope>NUCLEOTIDE SEQUENCE [LARGE SCALE GENOMIC DNA]</scope>
    <source>
        <strain evidence="12">KACC 12597</strain>
    </source>
</reference>
<dbReference type="RefSeq" id="WP_386027823.1">
    <property type="nucleotide sequence ID" value="NZ_JBHUHX010000042.1"/>
</dbReference>
<dbReference type="NCBIfam" id="TIGR00726">
    <property type="entry name" value="peptidoglycan editing factor PgeF"/>
    <property type="match status" value="1"/>
</dbReference>
<dbReference type="Pfam" id="PF02578">
    <property type="entry name" value="Cu-oxidase_4"/>
    <property type="match status" value="1"/>
</dbReference>
<evidence type="ECO:0000313" key="11">
    <source>
        <dbReference type="EMBL" id="MFD2113134.1"/>
    </source>
</evidence>
<evidence type="ECO:0000256" key="7">
    <source>
        <dbReference type="ARBA" id="ARBA00047989"/>
    </source>
</evidence>
<comment type="caution">
    <text evidence="11">The sequence shown here is derived from an EMBL/GenBank/DDBJ whole genome shotgun (WGS) entry which is preliminary data.</text>
</comment>
<evidence type="ECO:0000256" key="9">
    <source>
        <dbReference type="ARBA" id="ARBA00049893"/>
    </source>
</evidence>
<keyword evidence="5" id="KW-0378">Hydrolase</keyword>
<name>A0ABW4YC11_9GAMM</name>
<dbReference type="PANTHER" id="PTHR30616:SF2">
    <property type="entry name" value="PURINE NUCLEOSIDE PHOSPHORYLASE LACC1"/>
    <property type="match status" value="1"/>
</dbReference>
<organism evidence="11 12">
    <name type="scientific">Thiorhodococcus fuscus</name>
    <dbReference type="NCBI Taxonomy" id="527200"/>
    <lineage>
        <taxon>Bacteria</taxon>
        <taxon>Pseudomonadati</taxon>
        <taxon>Pseudomonadota</taxon>
        <taxon>Gammaproteobacteria</taxon>
        <taxon>Chromatiales</taxon>
        <taxon>Chromatiaceae</taxon>
        <taxon>Thiorhodococcus</taxon>
    </lineage>
</organism>
<keyword evidence="12" id="KW-1185">Reference proteome</keyword>
<gene>
    <name evidence="11" type="primary">pgeF</name>
    <name evidence="11" type="ORF">ACFSJC_14880</name>
</gene>
<comment type="catalytic activity">
    <reaction evidence="8">
        <text>adenosine + phosphate = alpha-D-ribose 1-phosphate + adenine</text>
        <dbReference type="Rhea" id="RHEA:27642"/>
        <dbReference type="ChEBI" id="CHEBI:16335"/>
        <dbReference type="ChEBI" id="CHEBI:16708"/>
        <dbReference type="ChEBI" id="CHEBI:43474"/>
        <dbReference type="ChEBI" id="CHEBI:57720"/>
        <dbReference type="EC" id="2.4.2.1"/>
    </reaction>
    <physiologicalReaction direction="left-to-right" evidence="8">
        <dbReference type="Rhea" id="RHEA:27643"/>
    </physiologicalReaction>
</comment>
<dbReference type="SUPFAM" id="SSF64438">
    <property type="entry name" value="CNF1/YfiH-like putative cysteine hydrolases"/>
    <property type="match status" value="1"/>
</dbReference>
<protein>
    <recommendedName>
        <fullName evidence="10">Purine nucleoside phosphorylase</fullName>
    </recommendedName>
</protein>
<dbReference type="InterPro" id="IPR038371">
    <property type="entry name" value="Cu_polyphenol_OxRdtase_sf"/>
</dbReference>
<comment type="catalytic activity">
    <reaction evidence="1">
        <text>inosine + phosphate = alpha-D-ribose 1-phosphate + hypoxanthine</text>
        <dbReference type="Rhea" id="RHEA:27646"/>
        <dbReference type="ChEBI" id="CHEBI:17368"/>
        <dbReference type="ChEBI" id="CHEBI:17596"/>
        <dbReference type="ChEBI" id="CHEBI:43474"/>
        <dbReference type="ChEBI" id="CHEBI:57720"/>
        <dbReference type="EC" id="2.4.2.1"/>
    </reaction>
    <physiologicalReaction direction="left-to-right" evidence="1">
        <dbReference type="Rhea" id="RHEA:27647"/>
    </physiologicalReaction>
</comment>
<dbReference type="InterPro" id="IPR011324">
    <property type="entry name" value="Cytotoxic_necrot_fac-like_cat"/>
</dbReference>
<accession>A0ABW4YC11</accession>
<keyword evidence="3" id="KW-0808">Transferase</keyword>
<proteinExistence type="inferred from homology"/>
<evidence type="ECO:0000313" key="12">
    <source>
        <dbReference type="Proteomes" id="UP001597337"/>
    </source>
</evidence>
<comment type="catalytic activity">
    <reaction evidence="9">
        <text>S-methyl-5'-thioadenosine + phosphate = 5-(methylsulfanyl)-alpha-D-ribose 1-phosphate + adenine</text>
        <dbReference type="Rhea" id="RHEA:11852"/>
        <dbReference type="ChEBI" id="CHEBI:16708"/>
        <dbReference type="ChEBI" id="CHEBI:17509"/>
        <dbReference type="ChEBI" id="CHEBI:43474"/>
        <dbReference type="ChEBI" id="CHEBI:58533"/>
        <dbReference type="EC" id="2.4.2.28"/>
    </reaction>
    <physiologicalReaction direction="left-to-right" evidence="9">
        <dbReference type="Rhea" id="RHEA:11853"/>
    </physiologicalReaction>
</comment>
<keyword evidence="6" id="KW-0862">Zinc</keyword>
<evidence type="ECO:0000256" key="10">
    <source>
        <dbReference type="RuleBase" id="RU361274"/>
    </source>
</evidence>
<evidence type="ECO:0000256" key="6">
    <source>
        <dbReference type="ARBA" id="ARBA00022833"/>
    </source>
</evidence>
<dbReference type="Proteomes" id="UP001597337">
    <property type="component" value="Unassembled WGS sequence"/>
</dbReference>
<sequence length="245" mass="25751">MNPILPDWPAPANVRAVSTTRVGGLSCGPYASLNLADHVGDDPGAVERNRRLLVQSLDLPGEPCWLNQVHGCRVVGADAVASDADASVATEPGAVCAVMTADCLPLLICDDRGTRVAAVHAGWRGLAGGVIESAVDAMGVAPERLLVWLGPAIGPDVFEVGPEVREAFVAGSPAAVDAFRTSAGGSEGEHWLADLFTLARYRLARCGVRRVFGGGDCTFSQPERFFSYRRDGVTGRMASLIWLAP</sequence>
<evidence type="ECO:0000256" key="3">
    <source>
        <dbReference type="ARBA" id="ARBA00022679"/>
    </source>
</evidence>
<dbReference type="EMBL" id="JBHUHX010000042">
    <property type="protein sequence ID" value="MFD2113134.1"/>
    <property type="molecule type" value="Genomic_DNA"/>
</dbReference>
<dbReference type="Gene3D" id="3.60.140.10">
    <property type="entry name" value="CNF1/YfiH-like putative cysteine hydrolases"/>
    <property type="match status" value="1"/>
</dbReference>
<evidence type="ECO:0000256" key="8">
    <source>
        <dbReference type="ARBA" id="ARBA00048968"/>
    </source>
</evidence>
<evidence type="ECO:0000256" key="5">
    <source>
        <dbReference type="ARBA" id="ARBA00022801"/>
    </source>
</evidence>
<comment type="catalytic activity">
    <reaction evidence="7">
        <text>adenosine + H2O + H(+) = inosine + NH4(+)</text>
        <dbReference type="Rhea" id="RHEA:24408"/>
        <dbReference type="ChEBI" id="CHEBI:15377"/>
        <dbReference type="ChEBI" id="CHEBI:15378"/>
        <dbReference type="ChEBI" id="CHEBI:16335"/>
        <dbReference type="ChEBI" id="CHEBI:17596"/>
        <dbReference type="ChEBI" id="CHEBI:28938"/>
        <dbReference type="EC" id="3.5.4.4"/>
    </reaction>
    <physiologicalReaction direction="left-to-right" evidence="7">
        <dbReference type="Rhea" id="RHEA:24409"/>
    </physiologicalReaction>
</comment>
<evidence type="ECO:0000256" key="2">
    <source>
        <dbReference type="ARBA" id="ARBA00007353"/>
    </source>
</evidence>
<evidence type="ECO:0000256" key="4">
    <source>
        <dbReference type="ARBA" id="ARBA00022723"/>
    </source>
</evidence>
<dbReference type="InterPro" id="IPR003730">
    <property type="entry name" value="Cu_polyphenol_OxRdtase"/>
</dbReference>
<comment type="similarity">
    <text evidence="2 10">Belongs to the purine nucleoside phosphorylase YfiH/LACC1 family.</text>
</comment>
<dbReference type="CDD" id="cd16833">
    <property type="entry name" value="YfiH"/>
    <property type="match status" value="1"/>
</dbReference>
<dbReference type="PANTHER" id="PTHR30616">
    <property type="entry name" value="UNCHARACTERIZED PROTEIN YFIH"/>
    <property type="match status" value="1"/>
</dbReference>